<evidence type="ECO:0000259" key="1">
    <source>
        <dbReference type="Pfam" id="PF04765"/>
    </source>
</evidence>
<dbReference type="Pfam" id="PF04765">
    <property type="entry name" value="TOD1_MUCI70"/>
    <property type="match status" value="1"/>
</dbReference>
<dbReference type="InterPro" id="IPR048354">
    <property type="entry name" value="TOD1_MUCI70_glycTrfase_dom"/>
</dbReference>
<evidence type="ECO:0000313" key="3">
    <source>
        <dbReference type="Proteomes" id="UP001054252"/>
    </source>
</evidence>
<proteinExistence type="predicted"/>
<dbReference type="AlphaFoldDB" id="A0AAV5K923"/>
<feature type="domain" description="TOD1/MUCI70 glycosyltransferase-like" evidence="1">
    <location>
        <begin position="1"/>
        <end position="62"/>
    </location>
</feature>
<dbReference type="PANTHER" id="PTHR12956">
    <property type="entry name" value="ALKALINE CERAMIDASE-RELATED"/>
    <property type="match status" value="1"/>
</dbReference>
<dbReference type="InterPro" id="IPR006852">
    <property type="entry name" value="TOD1_MUCI70"/>
</dbReference>
<organism evidence="2 3">
    <name type="scientific">Rubroshorea leprosula</name>
    <dbReference type="NCBI Taxonomy" id="152421"/>
    <lineage>
        <taxon>Eukaryota</taxon>
        <taxon>Viridiplantae</taxon>
        <taxon>Streptophyta</taxon>
        <taxon>Embryophyta</taxon>
        <taxon>Tracheophyta</taxon>
        <taxon>Spermatophyta</taxon>
        <taxon>Magnoliopsida</taxon>
        <taxon>eudicotyledons</taxon>
        <taxon>Gunneridae</taxon>
        <taxon>Pentapetalae</taxon>
        <taxon>rosids</taxon>
        <taxon>malvids</taxon>
        <taxon>Malvales</taxon>
        <taxon>Dipterocarpaceae</taxon>
        <taxon>Rubroshorea</taxon>
    </lineage>
</organism>
<dbReference type="Proteomes" id="UP001054252">
    <property type="component" value="Unassembled WGS sequence"/>
</dbReference>
<comment type="caution">
    <text evidence="2">The sequence shown here is derived from an EMBL/GenBank/DDBJ whole genome shotgun (WGS) entry which is preliminary data.</text>
</comment>
<name>A0AAV5K923_9ROSI</name>
<sequence>MKIYCYEGMEPWSLKKNTISDVPEGAIITREQTLLNNLFSCLWFGEVHLFTPRDQLSFGYVV</sequence>
<keyword evidence="3" id="KW-1185">Reference proteome</keyword>
<accession>A0AAV5K923</accession>
<dbReference type="EMBL" id="BPVZ01000056">
    <property type="protein sequence ID" value="GKV20882.1"/>
    <property type="molecule type" value="Genomic_DNA"/>
</dbReference>
<protein>
    <recommendedName>
        <fullName evidence="1">TOD1/MUCI70 glycosyltransferase-like domain-containing protein</fullName>
    </recommendedName>
</protein>
<gene>
    <name evidence="2" type="ORF">SLEP1_g30929</name>
</gene>
<evidence type="ECO:0000313" key="2">
    <source>
        <dbReference type="EMBL" id="GKV20882.1"/>
    </source>
</evidence>
<dbReference type="PANTHER" id="PTHR12956:SF22">
    <property type="entry name" value="OS06G0724300 PROTEIN"/>
    <property type="match status" value="1"/>
</dbReference>
<reference evidence="2 3" key="1">
    <citation type="journal article" date="2021" name="Commun. Biol.">
        <title>The genome of Shorea leprosula (Dipterocarpaceae) highlights the ecological relevance of drought in aseasonal tropical rainforests.</title>
        <authorList>
            <person name="Ng K.K.S."/>
            <person name="Kobayashi M.J."/>
            <person name="Fawcett J.A."/>
            <person name="Hatakeyama M."/>
            <person name="Paape T."/>
            <person name="Ng C.H."/>
            <person name="Ang C.C."/>
            <person name="Tnah L.H."/>
            <person name="Lee C.T."/>
            <person name="Nishiyama T."/>
            <person name="Sese J."/>
            <person name="O'Brien M.J."/>
            <person name="Copetti D."/>
            <person name="Mohd Noor M.I."/>
            <person name="Ong R.C."/>
            <person name="Putra M."/>
            <person name="Sireger I.Z."/>
            <person name="Indrioko S."/>
            <person name="Kosugi Y."/>
            <person name="Izuno A."/>
            <person name="Isagi Y."/>
            <person name="Lee S.L."/>
            <person name="Shimizu K.K."/>
        </authorList>
    </citation>
    <scope>NUCLEOTIDE SEQUENCE [LARGE SCALE GENOMIC DNA]</scope>
    <source>
        <strain evidence="2">214</strain>
    </source>
</reference>